<dbReference type="GO" id="GO:0071108">
    <property type="term" value="P:protein K48-linked deubiquitination"/>
    <property type="evidence" value="ECO:0007669"/>
    <property type="project" value="TreeGrafter"/>
</dbReference>
<feature type="domain" description="MINDY deubiquitinase" evidence="2">
    <location>
        <begin position="218"/>
        <end position="514"/>
    </location>
</feature>
<feature type="compositionally biased region" description="Polar residues" evidence="1">
    <location>
        <begin position="167"/>
        <end position="192"/>
    </location>
</feature>
<dbReference type="GO" id="GO:0004843">
    <property type="term" value="F:cysteine-type deubiquitinase activity"/>
    <property type="evidence" value="ECO:0007669"/>
    <property type="project" value="InterPro"/>
</dbReference>
<reference evidence="3 4" key="1">
    <citation type="submission" date="2015-04" db="EMBL/GenBank/DDBJ databases">
        <title>Genome sequence of Ceratocystis platani, a major pathogen of plane trees.</title>
        <authorList>
            <person name="Belbahri L."/>
        </authorList>
    </citation>
    <scope>NUCLEOTIDE SEQUENCE [LARGE SCALE GENOMIC DNA]</scope>
    <source>
        <strain evidence="3 4">CFO</strain>
    </source>
</reference>
<feature type="region of interest" description="Disordered" evidence="1">
    <location>
        <begin position="593"/>
        <end position="744"/>
    </location>
</feature>
<dbReference type="GO" id="GO:1990380">
    <property type="term" value="F:K48-linked deubiquitinase activity"/>
    <property type="evidence" value="ECO:0007669"/>
    <property type="project" value="InterPro"/>
</dbReference>
<dbReference type="Proteomes" id="UP000034841">
    <property type="component" value="Unassembled WGS sequence"/>
</dbReference>
<dbReference type="InterPro" id="IPR007518">
    <property type="entry name" value="MINDY"/>
</dbReference>
<evidence type="ECO:0000259" key="2">
    <source>
        <dbReference type="Pfam" id="PF04424"/>
    </source>
</evidence>
<dbReference type="PANTHER" id="PTHR18063">
    <property type="entry name" value="NF-E2 INDUCIBLE PROTEIN"/>
    <property type="match status" value="1"/>
</dbReference>
<feature type="compositionally biased region" description="Low complexity" evidence="1">
    <location>
        <begin position="654"/>
        <end position="663"/>
    </location>
</feature>
<evidence type="ECO:0000313" key="3">
    <source>
        <dbReference type="EMBL" id="KKF92112.1"/>
    </source>
</evidence>
<feature type="region of interest" description="Disordered" evidence="1">
    <location>
        <begin position="165"/>
        <end position="216"/>
    </location>
</feature>
<dbReference type="GO" id="GO:0071944">
    <property type="term" value="C:cell periphery"/>
    <property type="evidence" value="ECO:0007669"/>
    <property type="project" value="TreeGrafter"/>
</dbReference>
<sequence length="750" mass="81138">MNPFPDSSVPADSPQPNPPPSSHQQYPLHLHHTGPSPSIIVPPQPLVPQETNPFKLRIAKQNTGASSASAPASASPPRPTAALAPASSLFDPIAPVPRVNPFDGHFTAPLVPSQAPDHTDSGSLLGTSALGHRSPWDDVIQQPAASQAPQPPSEEWNLIDLEPEAASDSQSQPPANVTASEYSSASVLQAQPSGAAPDPLAPPTPPRHAPRSVDGNETYMVRRITWQDRDVARKSPILMQNANGPCPLVALVNALIISTPETGDHNLASILIDKEQISLNLLLQAVIHELLSKDSSPDSTVPDIGDLVDFLKGLHTGMNVNPRFLPTAEQARLVKRNSLGHVHPVERDDSIPGGFEDSPEMRFYSTFAIPLVHGWIPAKDSLEYQAMERSAPTFEAAQILMSQEDEMEAKLTGDGLSEEEQQTFQDLFTIKEFVMNWATQLTPTGLDVLTKSTPPNHVCILFRNDHFSTLYRHPDTLQLLSLVTDSGFASHDEVVWESLVDINGEQAEFFSGDFRIVSGSNSGANRNAEYDSVDTRPPPLPLRQQAPAESSGVHFPQAQETGIIDSNASAPLHSANEQLDNDLAFAIQLQEEENARHRTESSQPSSRPHALDTQVLDPTRNYGHGHDYRYASSPLVNQRGVPLNPRATAPRQLSPTPTSSPMTRRPVAATSGGSRNSPGVLEDNEDAFDGEAPPSYEQAHRGQAVAPYDMNRPTQHRAIPSGSGGGYRTQLAGPRQSAGGRMRDRECVVM</sequence>
<accession>A0A0F8CN04</accession>
<comment type="caution">
    <text evidence="3">The sequence shown here is derived from an EMBL/GenBank/DDBJ whole genome shotgun (WGS) entry which is preliminary data.</text>
</comment>
<evidence type="ECO:0000313" key="4">
    <source>
        <dbReference type="Proteomes" id="UP000034841"/>
    </source>
</evidence>
<dbReference type="GO" id="GO:0005829">
    <property type="term" value="C:cytosol"/>
    <property type="evidence" value="ECO:0007669"/>
    <property type="project" value="TreeGrafter"/>
</dbReference>
<keyword evidence="4" id="KW-1185">Reference proteome</keyword>
<name>A0A0F8CN04_CERFI</name>
<proteinExistence type="predicted"/>
<feature type="region of interest" description="Disordered" evidence="1">
    <location>
        <begin position="521"/>
        <end position="554"/>
    </location>
</feature>
<organism evidence="3 4">
    <name type="scientific">Ceratocystis fimbriata f. sp. platani</name>
    <dbReference type="NCBI Taxonomy" id="88771"/>
    <lineage>
        <taxon>Eukaryota</taxon>
        <taxon>Fungi</taxon>
        <taxon>Dikarya</taxon>
        <taxon>Ascomycota</taxon>
        <taxon>Pezizomycotina</taxon>
        <taxon>Sordariomycetes</taxon>
        <taxon>Hypocreomycetidae</taxon>
        <taxon>Microascales</taxon>
        <taxon>Ceratocystidaceae</taxon>
        <taxon>Ceratocystis</taxon>
    </lineage>
</organism>
<evidence type="ECO:0000256" key="1">
    <source>
        <dbReference type="SAM" id="MobiDB-lite"/>
    </source>
</evidence>
<dbReference type="Pfam" id="PF04424">
    <property type="entry name" value="MINDY_DUB"/>
    <property type="match status" value="1"/>
</dbReference>
<dbReference type="PANTHER" id="PTHR18063:SF6">
    <property type="entry name" value="UBIQUITIN CARBOXYL-TERMINAL HYDROLASE"/>
    <property type="match status" value="1"/>
</dbReference>
<gene>
    <name evidence="3" type="ORF">CFO_g5534</name>
</gene>
<feature type="region of interest" description="Disordered" evidence="1">
    <location>
        <begin position="1"/>
        <end position="135"/>
    </location>
</feature>
<protein>
    <recommendedName>
        <fullName evidence="2">MINDY deubiquitinase domain-containing protein</fullName>
    </recommendedName>
</protein>
<dbReference type="AlphaFoldDB" id="A0A0F8CN04"/>
<dbReference type="OrthoDB" id="10261212at2759"/>
<dbReference type="EMBL" id="LBBL01000653">
    <property type="protein sequence ID" value="KKF92112.1"/>
    <property type="molecule type" value="Genomic_DNA"/>
</dbReference>
<dbReference type="InterPro" id="IPR033979">
    <property type="entry name" value="MINDY_domain"/>
</dbReference>
<dbReference type="GO" id="GO:0016807">
    <property type="term" value="F:cysteine-type carboxypeptidase activity"/>
    <property type="evidence" value="ECO:0007669"/>
    <property type="project" value="TreeGrafter"/>
</dbReference>